<keyword evidence="3 5" id="KW-1133">Transmembrane helix</keyword>
<sequence length="410" mass="43378">MSAKEQSKLANLCLVGFLARASYALARTPVLALFAASLGAEPEAIGFAVAISTVTGIFFKMPAGVVSDVVGKTRTLFVGLLVFALVPFAYLLVSSYQALVVVRFLHGFATAIYGPVAMAVVVSIAKDRRAEMLSWFSSVTIIGNLIGAPLGGFLLTQLAGGGTPSLVHFHIIYGVVAALGTASLAIALLVLKDQWEEPKLEATRTLGAVYQKFRKGIREILMDRRVLLSSNMEGVQNLSVGALEAFLPIYAVKICGFSAFQAGMLWGVQILVTTFSKPLMGRLSDRRGRLPLIFRGMFACAIPFALIPWFQNYAVLLFLAAVFGIGEAIVTSGAAALVADFCSESNLGSAMGTFGTIFDVGHAAGPLLAGLLISWTGGEDFRLSFALISGLLIAAAVVFRIGVRDEPARG</sequence>
<keyword evidence="8" id="KW-1185">Reference proteome</keyword>
<dbReference type="PANTHER" id="PTHR23518">
    <property type="entry name" value="C-METHYLTRANSFERASE"/>
    <property type="match status" value="1"/>
</dbReference>
<evidence type="ECO:0000256" key="3">
    <source>
        <dbReference type="ARBA" id="ARBA00022989"/>
    </source>
</evidence>
<feature type="transmembrane region" description="Helical" evidence="5">
    <location>
        <begin position="167"/>
        <end position="191"/>
    </location>
</feature>
<accession>A0A139X2Q3</accession>
<evidence type="ECO:0000256" key="4">
    <source>
        <dbReference type="ARBA" id="ARBA00023136"/>
    </source>
</evidence>
<proteinExistence type="predicted"/>
<evidence type="ECO:0000313" key="8">
    <source>
        <dbReference type="Proteomes" id="UP000076925"/>
    </source>
</evidence>
<name>A0A139X2Q3_9CYAN</name>
<dbReference type="GO" id="GO:0005886">
    <property type="term" value="C:plasma membrane"/>
    <property type="evidence" value="ECO:0007669"/>
    <property type="project" value="UniProtKB-SubCell"/>
</dbReference>
<feature type="transmembrane region" description="Helical" evidence="5">
    <location>
        <begin position="381"/>
        <end position="403"/>
    </location>
</feature>
<dbReference type="STRING" id="128403.WA1_33835"/>
<keyword evidence="4 5" id="KW-0472">Membrane</keyword>
<feature type="transmembrane region" description="Helical" evidence="5">
    <location>
        <begin position="351"/>
        <end position="375"/>
    </location>
</feature>
<feature type="transmembrane region" description="Helical" evidence="5">
    <location>
        <begin position="132"/>
        <end position="155"/>
    </location>
</feature>
<feature type="transmembrane region" description="Helical" evidence="5">
    <location>
        <begin position="75"/>
        <end position="93"/>
    </location>
</feature>
<evidence type="ECO:0000256" key="5">
    <source>
        <dbReference type="SAM" id="Phobius"/>
    </source>
</evidence>
<dbReference type="RefSeq" id="WP_017743634.1">
    <property type="nucleotide sequence ID" value="NZ_KQ976354.1"/>
</dbReference>
<dbReference type="InterPro" id="IPR036259">
    <property type="entry name" value="MFS_trans_sf"/>
</dbReference>
<dbReference type="Gene3D" id="1.20.1250.20">
    <property type="entry name" value="MFS general substrate transporter like domains"/>
    <property type="match status" value="2"/>
</dbReference>
<feature type="transmembrane region" description="Helical" evidence="5">
    <location>
        <begin position="105"/>
        <end position="125"/>
    </location>
</feature>
<organism evidence="7 8">
    <name type="scientific">Scytonema hofmannii PCC 7110</name>
    <dbReference type="NCBI Taxonomy" id="128403"/>
    <lineage>
        <taxon>Bacteria</taxon>
        <taxon>Bacillati</taxon>
        <taxon>Cyanobacteriota</taxon>
        <taxon>Cyanophyceae</taxon>
        <taxon>Nostocales</taxon>
        <taxon>Scytonemataceae</taxon>
        <taxon>Scytonema</taxon>
    </lineage>
</organism>
<dbReference type="GO" id="GO:0022857">
    <property type="term" value="F:transmembrane transporter activity"/>
    <property type="evidence" value="ECO:0007669"/>
    <property type="project" value="InterPro"/>
</dbReference>
<comment type="subcellular location">
    <subcellularLocation>
        <location evidence="1">Cell membrane</location>
        <topology evidence="1">Multi-pass membrane protein</topology>
    </subcellularLocation>
</comment>
<evidence type="ECO:0000256" key="2">
    <source>
        <dbReference type="ARBA" id="ARBA00022692"/>
    </source>
</evidence>
<dbReference type="PANTHER" id="PTHR23518:SF2">
    <property type="entry name" value="MAJOR FACILITATOR SUPERFAMILY TRANSPORTER"/>
    <property type="match status" value="1"/>
</dbReference>
<evidence type="ECO:0000256" key="1">
    <source>
        <dbReference type="ARBA" id="ARBA00004651"/>
    </source>
</evidence>
<comment type="caution">
    <text evidence="7">The sequence shown here is derived from an EMBL/GenBank/DDBJ whole genome shotgun (WGS) entry which is preliminary data.</text>
</comment>
<protein>
    <submittedName>
        <fullName evidence="7">MFS transporter</fullName>
    </submittedName>
</protein>
<feature type="transmembrane region" description="Helical" evidence="5">
    <location>
        <begin position="292"/>
        <end position="310"/>
    </location>
</feature>
<feature type="transmembrane region" description="Helical" evidence="5">
    <location>
        <begin position="316"/>
        <end position="339"/>
    </location>
</feature>
<gene>
    <name evidence="7" type="ORF">WA1_33835</name>
</gene>
<dbReference type="Proteomes" id="UP000076925">
    <property type="component" value="Unassembled WGS sequence"/>
</dbReference>
<dbReference type="OrthoDB" id="9793283at2"/>
<reference evidence="7 8" key="1">
    <citation type="journal article" date="2013" name="Genome Biol. Evol.">
        <title>Genomes of Stigonematalean cyanobacteria (subsection V) and the evolution of oxygenic photosynthesis from prokaryotes to plastids.</title>
        <authorList>
            <person name="Dagan T."/>
            <person name="Roettger M."/>
            <person name="Stucken K."/>
            <person name="Landan G."/>
            <person name="Koch R."/>
            <person name="Major P."/>
            <person name="Gould S.B."/>
            <person name="Goremykin V.V."/>
            <person name="Rippka R."/>
            <person name="Tandeau de Marsac N."/>
            <person name="Gugger M."/>
            <person name="Lockhart P.J."/>
            <person name="Allen J.F."/>
            <person name="Brune I."/>
            <person name="Maus I."/>
            <person name="Puhler A."/>
            <person name="Martin W.F."/>
        </authorList>
    </citation>
    <scope>NUCLEOTIDE SEQUENCE [LARGE SCALE GENOMIC DNA]</scope>
    <source>
        <strain evidence="7 8">PCC 7110</strain>
    </source>
</reference>
<dbReference type="CDD" id="cd17325">
    <property type="entry name" value="MFS_MdtG_SLC18_like"/>
    <property type="match status" value="1"/>
</dbReference>
<evidence type="ECO:0000313" key="7">
    <source>
        <dbReference type="EMBL" id="KYC38978.1"/>
    </source>
</evidence>
<dbReference type="Pfam" id="PF07690">
    <property type="entry name" value="MFS_1"/>
    <property type="match status" value="1"/>
</dbReference>
<dbReference type="SUPFAM" id="SSF103473">
    <property type="entry name" value="MFS general substrate transporter"/>
    <property type="match status" value="1"/>
</dbReference>
<feature type="domain" description="Major facilitator superfamily (MFS) profile" evidence="6">
    <location>
        <begin position="8"/>
        <end position="407"/>
    </location>
</feature>
<feature type="transmembrane region" description="Helical" evidence="5">
    <location>
        <begin position="45"/>
        <end position="63"/>
    </location>
</feature>
<dbReference type="InterPro" id="IPR020846">
    <property type="entry name" value="MFS_dom"/>
</dbReference>
<dbReference type="AlphaFoldDB" id="A0A139X2Q3"/>
<dbReference type="EMBL" id="ANNX02000036">
    <property type="protein sequence ID" value="KYC38978.1"/>
    <property type="molecule type" value="Genomic_DNA"/>
</dbReference>
<dbReference type="PROSITE" id="PS50850">
    <property type="entry name" value="MFS"/>
    <property type="match status" value="1"/>
</dbReference>
<evidence type="ECO:0000259" key="6">
    <source>
        <dbReference type="PROSITE" id="PS50850"/>
    </source>
</evidence>
<dbReference type="InterPro" id="IPR011701">
    <property type="entry name" value="MFS"/>
</dbReference>
<keyword evidence="2 5" id="KW-0812">Transmembrane</keyword>